<proteinExistence type="predicted"/>
<name>A0A1I8NJ41_MUSDO</name>
<dbReference type="STRING" id="7370.A0A1I8NJ41"/>
<feature type="compositionally biased region" description="Low complexity" evidence="1">
    <location>
        <begin position="179"/>
        <end position="206"/>
    </location>
</feature>
<dbReference type="VEuPathDB" id="VectorBase:MDOA015990"/>
<dbReference type="EnsemblMetazoa" id="MDOA016309-RA">
    <property type="protein sequence ID" value="MDOA016309-PA"/>
    <property type="gene ID" value="MDOA016309"/>
</dbReference>
<feature type="compositionally biased region" description="Polar residues" evidence="1">
    <location>
        <begin position="1"/>
        <end position="13"/>
    </location>
</feature>
<sequence>MSDSSKPQQQRSGATPIKNPLLSASVTGLTFDDFPNKPQLLPAAPPIVHAPVPPPSVTPSALLGREPKSLVTVGSSSLDTENLDEINLNASATEETTTNSSDANANLLWEQQQSSTSDSILSQAASSFSALPSVASNVFSSFSKRITGISSRETTPGYDTTNSADSNGNNSNVPQLDIQPNYTQHQQQQQHQQQFPQQQQQYQYPTPGQPLAPPPGQSSVPPAGQPFYAPPLPPSSGGYFESNLLPNTNLEASNIPPAEPL</sequence>
<feature type="compositionally biased region" description="Pro residues" evidence="1">
    <location>
        <begin position="207"/>
        <end position="216"/>
    </location>
</feature>
<feature type="region of interest" description="Disordered" evidence="1">
    <location>
        <begin position="150"/>
        <end position="261"/>
    </location>
</feature>
<evidence type="ECO:0000313" key="2">
    <source>
        <dbReference type="EnsemblMetazoa" id="MDOA015990-PA"/>
    </source>
</evidence>
<feature type="region of interest" description="Disordered" evidence="1">
    <location>
        <begin position="1"/>
        <end position="65"/>
    </location>
</feature>
<reference evidence="2" key="1">
    <citation type="submission" date="2020-05" db="UniProtKB">
        <authorList>
            <consortium name="EnsemblMetazoa"/>
        </authorList>
    </citation>
    <scope>IDENTIFICATION</scope>
    <source>
        <strain evidence="2">Aabys</strain>
    </source>
</reference>
<dbReference type="VEuPathDB" id="VectorBase:MDOMA2_014477"/>
<accession>A0A1I8NJ41</accession>
<dbReference type="VEuPathDB" id="VectorBase:MDOA016309"/>
<protein>
    <submittedName>
        <fullName evidence="2">Uncharacterized protein</fullName>
    </submittedName>
</protein>
<organism evidence="2">
    <name type="scientific">Musca domestica</name>
    <name type="common">House fly</name>
    <dbReference type="NCBI Taxonomy" id="7370"/>
    <lineage>
        <taxon>Eukaryota</taxon>
        <taxon>Metazoa</taxon>
        <taxon>Ecdysozoa</taxon>
        <taxon>Arthropoda</taxon>
        <taxon>Hexapoda</taxon>
        <taxon>Insecta</taxon>
        <taxon>Pterygota</taxon>
        <taxon>Neoptera</taxon>
        <taxon>Endopterygota</taxon>
        <taxon>Diptera</taxon>
        <taxon>Brachycera</taxon>
        <taxon>Muscomorpha</taxon>
        <taxon>Muscoidea</taxon>
        <taxon>Muscidae</taxon>
        <taxon>Musca</taxon>
    </lineage>
</organism>
<evidence type="ECO:0000256" key="1">
    <source>
        <dbReference type="SAM" id="MobiDB-lite"/>
    </source>
</evidence>
<dbReference type="EnsemblMetazoa" id="MDOA015990-RA">
    <property type="protein sequence ID" value="MDOA015990-PA"/>
    <property type="gene ID" value="MDOA015990"/>
</dbReference>
<feature type="compositionally biased region" description="Polar residues" evidence="1">
    <location>
        <begin position="150"/>
        <end position="174"/>
    </location>
</feature>
<dbReference type="AlphaFoldDB" id="A0A1I8NJ41"/>